<dbReference type="InterPro" id="IPR008920">
    <property type="entry name" value="TF_FadR/GntR_C"/>
</dbReference>
<dbReference type="PANTHER" id="PTHR43537:SF24">
    <property type="entry name" value="GLUCONATE OPERON TRANSCRIPTIONAL REPRESSOR"/>
    <property type="match status" value="1"/>
</dbReference>
<dbReference type="PROSITE" id="PS50949">
    <property type="entry name" value="HTH_GNTR"/>
    <property type="match status" value="1"/>
</dbReference>
<feature type="domain" description="HTH gntR-type" evidence="4">
    <location>
        <begin position="10"/>
        <end position="76"/>
    </location>
</feature>
<dbReference type="Gene3D" id="1.10.10.10">
    <property type="entry name" value="Winged helix-like DNA-binding domain superfamily/Winged helix DNA-binding domain"/>
    <property type="match status" value="1"/>
</dbReference>
<evidence type="ECO:0000256" key="3">
    <source>
        <dbReference type="ARBA" id="ARBA00023163"/>
    </source>
</evidence>
<dbReference type="RefSeq" id="WP_127917300.1">
    <property type="nucleotide sequence ID" value="NZ_RKLP01000009.1"/>
</dbReference>
<proteinExistence type="predicted"/>
<dbReference type="Pfam" id="PF07729">
    <property type="entry name" value="FCD"/>
    <property type="match status" value="1"/>
</dbReference>
<accession>A0A3S3CXK7</accession>
<dbReference type="SMART" id="SM00895">
    <property type="entry name" value="FCD"/>
    <property type="match status" value="1"/>
</dbReference>
<dbReference type="OrthoDB" id="8680240at2"/>
<organism evidence="5 6">
    <name type="scientific">Prescottella agglutinans</name>
    <dbReference type="NCBI Taxonomy" id="1644129"/>
    <lineage>
        <taxon>Bacteria</taxon>
        <taxon>Bacillati</taxon>
        <taxon>Actinomycetota</taxon>
        <taxon>Actinomycetes</taxon>
        <taxon>Mycobacteriales</taxon>
        <taxon>Nocardiaceae</taxon>
        <taxon>Prescottella</taxon>
    </lineage>
</organism>
<evidence type="ECO:0000313" key="6">
    <source>
        <dbReference type="Proteomes" id="UP000286208"/>
    </source>
</evidence>
<dbReference type="Proteomes" id="UP000286208">
    <property type="component" value="Unassembled WGS sequence"/>
</dbReference>
<keyword evidence="6" id="KW-1185">Reference proteome</keyword>
<dbReference type="InterPro" id="IPR036388">
    <property type="entry name" value="WH-like_DNA-bd_sf"/>
</dbReference>
<reference evidence="5 6" key="1">
    <citation type="submission" date="2018-11" db="EMBL/GenBank/DDBJ databases">
        <title>Rhodococcus spongicola sp. nov. and Rhodococcus xishaensis sp. nov. from marine sponges.</title>
        <authorList>
            <person name="Li L."/>
            <person name="Lin H.W."/>
        </authorList>
    </citation>
    <scope>NUCLEOTIDE SEQUENCE [LARGE SCALE GENOMIC DNA]</scope>
    <source>
        <strain evidence="5 6">CCTCC AB2014297</strain>
    </source>
</reference>
<name>A0A3S3CXK7_9NOCA</name>
<evidence type="ECO:0000259" key="4">
    <source>
        <dbReference type="PROSITE" id="PS50949"/>
    </source>
</evidence>
<dbReference type="InterPro" id="IPR011711">
    <property type="entry name" value="GntR_C"/>
</dbReference>
<gene>
    <name evidence="5" type="ORF">EGT67_17160</name>
</gene>
<keyword evidence="2" id="KW-0238">DNA-binding</keyword>
<dbReference type="AlphaFoldDB" id="A0A3S3CXK7"/>
<dbReference type="InterPro" id="IPR000524">
    <property type="entry name" value="Tscrpt_reg_HTH_GntR"/>
</dbReference>
<evidence type="ECO:0000256" key="2">
    <source>
        <dbReference type="ARBA" id="ARBA00023125"/>
    </source>
</evidence>
<protein>
    <submittedName>
        <fullName evidence="5">GntR family transcriptional regulator</fullName>
    </submittedName>
</protein>
<keyword evidence="3" id="KW-0804">Transcription</keyword>
<evidence type="ECO:0000256" key="1">
    <source>
        <dbReference type="ARBA" id="ARBA00023015"/>
    </source>
</evidence>
<dbReference type="Gene3D" id="1.20.120.530">
    <property type="entry name" value="GntR ligand-binding domain-like"/>
    <property type="match status" value="1"/>
</dbReference>
<keyword evidence="1" id="KW-0805">Transcription regulation</keyword>
<dbReference type="SMART" id="SM00345">
    <property type="entry name" value="HTH_GNTR"/>
    <property type="match status" value="1"/>
</dbReference>
<dbReference type="SUPFAM" id="SSF48008">
    <property type="entry name" value="GntR ligand-binding domain-like"/>
    <property type="match status" value="1"/>
</dbReference>
<evidence type="ECO:0000313" key="5">
    <source>
        <dbReference type="EMBL" id="RVW08145.1"/>
    </source>
</evidence>
<sequence length="232" mass="25734">MTTAGEGSGVGLGEKVYLELRERIMSGQVPAHARLVEGRLCEALGVSRTPLREALVRLHSDGIVTRREDGYYPMFPDLDSIRDLYELRITLELRGIARHVENPALGFDRTLLESVRLRWLDLKSDPPLPSPDIVQLDQQFHLDLSTAAGNPALTRALATVNSQIRLVRMYDYQTPERVEATVIEHLAIVEQVLDGELAGALAALHAHVGESLEVVEQRAVQALTAHALRGRR</sequence>
<dbReference type="EMBL" id="RKLP01000009">
    <property type="protein sequence ID" value="RVW08145.1"/>
    <property type="molecule type" value="Genomic_DNA"/>
</dbReference>
<dbReference type="GO" id="GO:0003700">
    <property type="term" value="F:DNA-binding transcription factor activity"/>
    <property type="evidence" value="ECO:0007669"/>
    <property type="project" value="InterPro"/>
</dbReference>
<dbReference type="InterPro" id="IPR036390">
    <property type="entry name" value="WH_DNA-bd_sf"/>
</dbReference>
<dbReference type="SUPFAM" id="SSF46785">
    <property type="entry name" value="Winged helix' DNA-binding domain"/>
    <property type="match status" value="1"/>
</dbReference>
<dbReference type="PANTHER" id="PTHR43537">
    <property type="entry name" value="TRANSCRIPTIONAL REGULATOR, GNTR FAMILY"/>
    <property type="match status" value="1"/>
</dbReference>
<comment type="caution">
    <text evidence="5">The sequence shown here is derived from an EMBL/GenBank/DDBJ whole genome shotgun (WGS) entry which is preliminary data.</text>
</comment>
<dbReference type="GO" id="GO:0003677">
    <property type="term" value="F:DNA binding"/>
    <property type="evidence" value="ECO:0007669"/>
    <property type="project" value="UniProtKB-KW"/>
</dbReference>
<dbReference type="Pfam" id="PF00392">
    <property type="entry name" value="GntR"/>
    <property type="match status" value="1"/>
</dbReference>